<geneLocation type="plasmid" evidence="2">
    <name>pldw-31</name>
</geneLocation>
<evidence type="ECO:0000313" key="1">
    <source>
        <dbReference type="EMBL" id="QAS54816.1"/>
    </source>
</evidence>
<gene>
    <name evidence="1" type="ORF">HLI_21425</name>
</gene>
<protein>
    <submittedName>
        <fullName evidence="1">Uncharacterized protein</fullName>
    </submittedName>
</protein>
<dbReference type="EMBL" id="CP026119">
    <property type="protein sequence ID" value="QAS54816.1"/>
    <property type="molecule type" value="Genomic_DNA"/>
</dbReference>
<keyword evidence="1" id="KW-0614">Plasmid</keyword>
<evidence type="ECO:0000313" key="2">
    <source>
        <dbReference type="Proteomes" id="UP000287756"/>
    </source>
</evidence>
<proteinExistence type="predicted"/>
<dbReference type="KEGG" id="hli:HLI_21425"/>
<dbReference type="AlphaFoldDB" id="A0A410MJG2"/>
<sequence>MANDTLQSQELDLGLYTSKRGEVPFWDHPHAKGCKFLPKNYRPHVTIESVLSLYMKRKIDDTDLILLKVLGDAVCCNEDQLRRYLSSKISRSSVSKRLDKFRRYGLVERWKVRIKSEDEDEARKPPAPFVLGIAGYKLLKHYYNDEFFMDPNRWDHLGISAVQRYVAMNEIRCRLIEAKAAKAWKWNPSLTFYKNIRNPMGAAEIRTPRGNINFIMERLQMSQDFVGFMKSKLHQWTKVFEKQQNLLLDDMHELLPTVIISASTLSMGETLHTNVMLDTFPFNVWVTVEEDMESDGLENSFYRPEGKELKRIKLDFLSGSS</sequence>
<dbReference type="Proteomes" id="UP000287756">
    <property type="component" value="Plasmid pLDW-31"/>
</dbReference>
<organism evidence="1 2">
    <name type="scientific">Halobacillus litoralis</name>
    <dbReference type="NCBI Taxonomy" id="45668"/>
    <lineage>
        <taxon>Bacteria</taxon>
        <taxon>Bacillati</taxon>
        <taxon>Bacillota</taxon>
        <taxon>Bacilli</taxon>
        <taxon>Bacillales</taxon>
        <taxon>Bacillaceae</taxon>
        <taxon>Halobacillus</taxon>
    </lineage>
</organism>
<dbReference type="InterPro" id="IPR036390">
    <property type="entry name" value="WH_DNA-bd_sf"/>
</dbReference>
<reference evidence="1 2" key="1">
    <citation type="submission" date="2018-01" db="EMBL/GenBank/DDBJ databases">
        <title>The whole genome sequencing and assembly of Halobacillus litoralis ERB031 strain.</title>
        <authorList>
            <person name="Lee S.-J."/>
            <person name="Park M.-K."/>
            <person name="Kim J.-Y."/>
            <person name="Lee Y.-J."/>
            <person name="Yi H."/>
            <person name="Bahn Y.-S."/>
            <person name="Kim J.F."/>
            <person name="Lee D.-W."/>
        </authorList>
    </citation>
    <scope>NUCLEOTIDE SEQUENCE [LARGE SCALE GENOMIC DNA]</scope>
    <source>
        <strain evidence="1 2">ERB 031</strain>
        <plasmid evidence="2">pldw-31</plasmid>
    </source>
</reference>
<dbReference type="SUPFAM" id="SSF46785">
    <property type="entry name" value="Winged helix' DNA-binding domain"/>
    <property type="match status" value="1"/>
</dbReference>
<accession>A0A410MJG2</accession>
<dbReference type="OrthoDB" id="2896251at2"/>
<name>A0A410MJG2_9BACI</name>